<comment type="caution">
    <text evidence="1">The sequence shown here is derived from an EMBL/GenBank/DDBJ whole genome shotgun (WGS) entry which is preliminary data.</text>
</comment>
<proteinExistence type="predicted"/>
<gene>
    <name evidence="1" type="ORF">L1987_45284</name>
</gene>
<sequence>MIAGKAGWMGPTYSTSTAYATSNFCILNAANHIIGGDAVSLVFMAILLCITIFIVLKILQDMMLCGGSESSILPLGLSNKFHLILKIKMKTCAEIGGFVACKALSERNNDSPKASRPWDSVSVYISSIIQLFMQFILYEQGRDGFVMGEGAGVLLLEELSMLKYVFSVLLK</sequence>
<name>A0ACB9GSU6_9ASTR</name>
<dbReference type="EMBL" id="CM042031">
    <property type="protein sequence ID" value="KAI3786153.1"/>
    <property type="molecule type" value="Genomic_DNA"/>
</dbReference>
<organism evidence="1 2">
    <name type="scientific">Smallanthus sonchifolius</name>
    <dbReference type="NCBI Taxonomy" id="185202"/>
    <lineage>
        <taxon>Eukaryota</taxon>
        <taxon>Viridiplantae</taxon>
        <taxon>Streptophyta</taxon>
        <taxon>Embryophyta</taxon>
        <taxon>Tracheophyta</taxon>
        <taxon>Spermatophyta</taxon>
        <taxon>Magnoliopsida</taxon>
        <taxon>eudicotyledons</taxon>
        <taxon>Gunneridae</taxon>
        <taxon>Pentapetalae</taxon>
        <taxon>asterids</taxon>
        <taxon>campanulids</taxon>
        <taxon>Asterales</taxon>
        <taxon>Asteraceae</taxon>
        <taxon>Asteroideae</taxon>
        <taxon>Heliantheae alliance</taxon>
        <taxon>Millerieae</taxon>
        <taxon>Smallanthus</taxon>
    </lineage>
</organism>
<evidence type="ECO:0000313" key="2">
    <source>
        <dbReference type="Proteomes" id="UP001056120"/>
    </source>
</evidence>
<evidence type="ECO:0000313" key="1">
    <source>
        <dbReference type="EMBL" id="KAI3786153.1"/>
    </source>
</evidence>
<keyword evidence="2" id="KW-1185">Reference proteome</keyword>
<protein>
    <submittedName>
        <fullName evidence="1">Uncharacterized protein</fullName>
    </submittedName>
</protein>
<accession>A0ACB9GSU6</accession>
<reference evidence="1 2" key="2">
    <citation type="journal article" date="2022" name="Mol. Ecol. Resour.">
        <title>The genomes of chicory, endive, great burdock and yacon provide insights into Asteraceae paleo-polyploidization history and plant inulin production.</title>
        <authorList>
            <person name="Fan W."/>
            <person name="Wang S."/>
            <person name="Wang H."/>
            <person name="Wang A."/>
            <person name="Jiang F."/>
            <person name="Liu H."/>
            <person name="Zhao H."/>
            <person name="Xu D."/>
            <person name="Zhang Y."/>
        </authorList>
    </citation>
    <scope>NUCLEOTIDE SEQUENCE [LARGE SCALE GENOMIC DNA]</scope>
    <source>
        <strain evidence="2">cv. Yunnan</strain>
        <tissue evidence="1">Leaves</tissue>
    </source>
</reference>
<dbReference type="Proteomes" id="UP001056120">
    <property type="component" value="Linkage Group LG14"/>
</dbReference>
<reference evidence="2" key="1">
    <citation type="journal article" date="2022" name="Mol. Ecol. Resour.">
        <title>The genomes of chicory, endive, great burdock and yacon provide insights into Asteraceae palaeo-polyploidization history and plant inulin production.</title>
        <authorList>
            <person name="Fan W."/>
            <person name="Wang S."/>
            <person name="Wang H."/>
            <person name="Wang A."/>
            <person name="Jiang F."/>
            <person name="Liu H."/>
            <person name="Zhao H."/>
            <person name="Xu D."/>
            <person name="Zhang Y."/>
        </authorList>
    </citation>
    <scope>NUCLEOTIDE SEQUENCE [LARGE SCALE GENOMIC DNA]</scope>
    <source>
        <strain evidence="2">cv. Yunnan</strain>
    </source>
</reference>